<keyword evidence="2" id="KW-0282">Flagellum</keyword>
<feature type="region of interest" description="Disordered" evidence="9">
    <location>
        <begin position="289"/>
        <end position="311"/>
    </location>
</feature>
<evidence type="ECO:0000256" key="8">
    <source>
        <dbReference type="SAM" id="Coils"/>
    </source>
</evidence>
<evidence type="ECO:0000256" key="5">
    <source>
        <dbReference type="ARBA" id="ARBA00023273"/>
    </source>
</evidence>
<feature type="coiled-coil region" evidence="8">
    <location>
        <begin position="510"/>
        <end position="618"/>
    </location>
</feature>
<evidence type="ECO:0000256" key="2">
    <source>
        <dbReference type="ARBA" id="ARBA00022846"/>
    </source>
</evidence>
<dbReference type="Ensembl" id="ENSABRT00000016421.1">
    <property type="protein sequence ID" value="ENSABRP00000011492.1"/>
    <property type="gene ID" value="ENSABRG00000010298.1"/>
</dbReference>
<sequence>NGNFGVLQTAAARSREPAQHPKGGCCSGLSGFQSPGGKTAARRHPRSVRTSGSLLRFLQPLWCRRPGEDLAAEPAPVVVLLGAGLASGRCTLHPSPPRAHPAASLQEASPAPKIGVEPPWGEFKVTETHACRGHPRPSPARGDAWGEGLRAPGSGGAFTPTRAQASVGRGPRGTPEVGDASLGGTVSSSKGTCATPAELGGLVCGQGPALVSFTLRSQTLSWPLWDPPASLGRCGGISAPPAPAIARGAWQDGRAGPCPELPELPWSRGCLARRRGGSGGSHPCPLVPAGRRGGHRAPASGAQQQDTRPWAKPRAQEALLGQRAALGPVGDGALAPVPSGCGSSSWALSKSHPDAVLGSGGARWPPRCLPTSTIPRVFTSPHALAGLPELGLPRHKSLSLAQTLGAGAGLCQGASGALPDVRPRYLRAGTCPGAGDRDGQGLVAGRPQGTPSFPAEPAAVAPRHPHRHPPGCAERPENGVRWRAQARDHPPHHQGLRPRPCEAVGERKAAAKQRAALQRQKGKLSDLEEEAKERAQHLLQRASRMRTEQEDEIKEFSELILGAKCHMVRDAQILEKQLVAKELEEEEKRLAEMMEVERQKANEMQEELERRRKQELIRGRQELVKQMQKNAEERALRAEQRDQETREMLQHLEQLKLEDLKDLERRQEQQRKIQAEIKRINDENRRCKEEQLRQERMADEKILEYQRQKMEREAEFEAEQERIRREKEKEMARLRAMQERALDHQAERDALRAKRSQEAAEREWRRKEKEAARRKAELEEQLKRSRLEQIAAREHRMAVQVQQDRDEFERILRAQQEQMEKEKAEAERRAALQRAHAGDVRRQMQEWRQRQVRERAAAFEECQRLQEEARRRSQRITQLKEKKLQELRAAGIPEKYCAQVERRALNRAGAAPGQAQPHEEHPQGAAPPAAGELGFA</sequence>
<dbReference type="AlphaFoldDB" id="A0A8B9BZS8"/>
<comment type="subcellular location">
    <subcellularLocation>
        <location evidence="1">Cell projection</location>
        <location evidence="1">Cilium</location>
        <location evidence="1">Flagellum</location>
    </subcellularLocation>
</comment>
<accession>A0A8B9BZS8</accession>
<evidence type="ECO:0000256" key="6">
    <source>
        <dbReference type="ARBA" id="ARBA00034116"/>
    </source>
</evidence>
<protein>
    <recommendedName>
        <fullName evidence="7">Cilia- and flagella-associated protein 45</fullName>
    </recommendedName>
</protein>
<dbReference type="GeneTree" id="ENSGT00730000111174"/>
<evidence type="ECO:0000313" key="11">
    <source>
        <dbReference type="Ensembl" id="ENSABRP00000011492.1"/>
    </source>
</evidence>
<gene>
    <name evidence="11" type="primary">CFAP45</name>
</gene>
<proteinExistence type="inferred from homology"/>
<dbReference type="PANTHER" id="PTHR15504:SF0">
    <property type="entry name" value="CILIA- AND FLAGELLA-ASSOCIATED PROTEIN 45"/>
    <property type="match status" value="1"/>
</dbReference>
<dbReference type="Pfam" id="PF13868">
    <property type="entry name" value="TPH"/>
    <property type="match status" value="1"/>
</dbReference>
<feature type="region of interest" description="Disordered" evidence="9">
    <location>
        <begin position="432"/>
        <end position="476"/>
    </location>
</feature>
<evidence type="ECO:0000256" key="4">
    <source>
        <dbReference type="ARBA" id="ARBA00023069"/>
    </source>
</evidence>
<feature type="region of interest" description="Disordered" evidence="9">
    <location>
        <begin position="1"/>
        <end position="47"/>
    </location>
</feature>
<evidence type="ECO:0000256" key="3">
    <source>
        <dbReference type="ARBA" id="ARBA00023054"/>
    </source>
</evidence>
<feature type="region of interest" description="Disordered" evidence="9">
    <location>
        <begin position="152"/>
        <end position="187"/>
    </location>
</feature>
<reference evidence="11" key="2">
    <citation type="submission" date="2025-09" db="UniProtKB">
        <authorList>
            <consortium name="Ensembl"/>
        </authorList>
    </citation>
    <scope>IDENTIFICATION</scope>
</reference>
<keyword evidence="12" id="KW-1185">Reference proteome</keyword>
<reference evidence="11" key="1">
    <citation type="submission" date="2025-08" db="UniProtKB">
        <authorList>
            <consortium name="Ensembl"/>
        </authorList>
    </citation>
    <scope>IDENTIFICATION</scope>
</reference>
<name>A0A8B9BZS8_9AVES</name>
<feature type="region of interest" description="Disordered" evidence="9">
    <location>
        <begin position="907"/>
        <end position="936"/>
    </location>
</feature>
<dbReference type="Proteomes" id="UP000694426">
    <property type="component" value="Unplaced"/>
</dbReference>
<feature type="region of interest" description="Disordered" evidence="9">
    <location>
        <begin position="740"/>
        <end position="779"/>
    </location>
</feature>
<evidence type="ECO:0000256" key="9">
    <source>
        <dbReference type="SAM" id="MobiDB-lite"/>
    </source>
</evidence>
<dbReference type="GO" id="GO:0031514">
    <property type="term" value="C:motile cilium"/>
    <property type="evidence" value="ECO:0007669"/>
    <property type="project" value="UniProtKB-SubCell"/>
</dbReference>
<dbReference type="InterPro" id="IPR043597">
    <property type="entry name" value="TPH_dom"/>
</dbReference>
<evidence type="ECO:0000256" key="1">
    <source>
        <dbReference type="ARBA" id="ARBA00004230"/>
    </source>
</evidence>
<feature type="domain" description="Trichohyalin-plectin-homology" evidence="10">
    <location>
        <begin position="547"/>
        <end position="894"/>
    </location>
</feature>
<organism evidence="11 12">
    <name type="scientific">Anser brachyrhynchus</name>
    <name type="common">Pink-footed goose</name>
    <dbReference type="NCBI Taxonomy" id="132585"/>
    <lineage>
        <taxon>Eukaryota</taxon>
        <taxon>Metazoa</taxon>
        <taxon>Chordata</taxon>
        <taxon>Craniata</taxon>
        <taxon>Vertebrata</taxon>
        <taxon>Euteleostomi</taxon>
        <taxon>Archelosauria</taxon>
        <taxon>Archosauria</taxon>
        <taxon>Dinosauria</taxon>
        <taxon>Saurischia</taxon>
        <taxon>Theropoda</taxon>
        <taxon>Coelurosauria</taxon>
        <taxon>Aves</taxon>
        <taxon>Neognathae</taxon>
        <taxon>Galloanserae</taxon>
        <taxon>Anseriformes</taxon>
        <taxon>Anatidae</taxon>
        <taxon>Anserinae</taxon>
        <taxon>Anser</taxon>
    </lineage>
</organism>
<keyword evidence="5" id="KW-0966">Cell projection</keyword>
<feature type="region of interest" description="Disordered" evidence="9">
    <location>
        <begin position="819"/>
        <end position="842"/>
    </location>
</feature>
<evidence type="ECO:0000313" key="12">
    <source>
        <dbReference type="Proteomes" id="UP000694426"/>
    </source>
</evidence>
<dbReference type="InterPro" id="IPR033253">
    <property type="entry name" value="CFAP45"/>
</dbReference>
<comment type="similarity">
    <text evidence="6">Belongs to the CFAP45 family.</text>
</comment>
<evidence type="ECO:0000259" key="10">
    <source>
        <dbReference type="Pfam" id="PF13868"/>
    </source>
</evidence>
<evidence type="ECO:0000256" key="7">
    <source>
        <dbReference type="ARBA" id="ARBA00034142"/>
    </source>
</evidence>
<keyword evidence="3 8" id="KW-0175">Coiled coil</keyword>
<dbReference type="PANTHER" id="PTHR15504">
    <property type="entry name" value="NASOPHARYNGEAL EPITHELIUM SPECIFIC PROTEIN 1"/>
    <property type="match status" value="1"/>
</dbReference>
<keyword evidence="4" id="KW-0969">Cilium</keyword>